<dbReference type="Gene3D" id="3.40.1190.20">
    <property type="match status" value="1"/>
</dbReference>
<keyword evidence="8" id="KW-0808">Transferase</keyword>
<evidence type="ECO:0000256" key="5">
    <source>
        <dbReference type="ARBA" id="ARBA00023239"/>
    </source>
</evidence>
<evidence type="ECO:0000256" key="2">
    <source>
        <dbReference type="ARBA" id="ARBA00022840"/>
    </source>
</evidence>
<keyword evidence="8" id="KW-0418">Kinase</keyword>
<dbReference type="Pfam" id="PF01256">
    <property type="entry name" value="Carb_kinase"/>
    <property type="match status" value="1"/>
</dbReference>
<evidence type="ECO:0000256" key="6">
    <source>
        <dbReference type="HAMAP-Rule" id="MF_01965"/>
    </source>
</evidence>
<accession>A0A840Y9P5</accession>
<proteinExistence type="inferred from homology"/>
<evidence type="ECO:0000256" key="4">
    <source>
        <dbReference type="ARBA" id="ARBA00023027"/>
    </source>
</evidence>
<dbReference type="InterPro" id="IPR000631">
    <property type="entry name" value="CARKD"/>
</dbReference>
<dbReference type="CDD" id="cd01171">
    <property type="entry name" value="YXKO-related"/>
    <property type="match status" value="1"/>
</dbReference>
<comment type="catalytic activity">
    <reaction evidence="6">
        <text>(6S)-NADPHX + ADP = AMP + phosphate + NADPH + H(+)</text>
        <dbReference type="Rhea" id="RHEA:32235"/>
        <dbReference type="ChEBI" id="CHEBI:15378"/>
        <dbReference type="ChEBI" id="CHEBI:43474"/>
        <dbReference type="ChEBI" id="CHEBI:57783"/>
        <dbReference type="ChEBI" id="CHEBI:64076"/>
        <dbReference type="ChEBI" id="CHEBI:456215"/>
        <dbReference type="ChEBI" id="CHEBI:456216"/>
        <dbReference type="EC" id="4.2.1.136"/>
    </reaction>
</comment>
<dbReference type="GO" id="GO:0110051">
    <property type="term" value="P:metabolite repair"/>
    <property type="evidence" value="ECO:0007669"/>
    <property type="project" value="TreeGrafter"/>
</dbReference>
<reference evidence="8 9" key="1">
    <citation type="submission" date="2020-08" db="EMBL/GenBank/DDBJ databases">
        <title>Genomic Encyclopedia of Type Strains, Phase IV (KMG-IV): sequencing the most valuable type-strain genomes for metagenomic binning, comparative biology and taxonomic classification.</title>
        <authorList>
            <person name="Goeker M."/>
        </authorList>
    </citation>
    <scope>NUCLEOTIDE SEQUENCE [LARGE SCALE GENOMIC DNA]</scope>
    <source>
        <strain evidence="8 9">DSM 25622</strain>
    </source>
</reference>
<dbReference type="AlphaFoldDB" id="A0A840Y9P5"/>
<keyword evidence="3 6" id="KW-0521">NADP</keyword>
<protein>
    <recommendedName>
        <fullName evidence="6">ADP-dependent (S)-NAD(P)H-hydrate dehydratase</fullName>
        <ecNumber evidence="6">4.2.1.136</ecNumber>
    </recommendedName>
    <alternativeName>
        <fullName evidence="6">ADP-dependent NAD(P)HX dehydratase</fullName>
    </alternativeName>
</protein>
<keyword evidence="5 6" id="KW-0456">Lyase</keyword>
<dbReference type="GO" id="GO:0016301">
    <property type="term" value="F:kinase activity"/>
    <property type="evidence" value="ECO:0007669"/>
    <property type="project" value="UniProtKB-KW"/>
</dbReference>
<organism evidence="8 9">
    <name type="scientific">Muricoccus pecuniae</name>
    <dbReference type="NCBI Taxonomy" id="693023"/>
    <lineage>
        <taxon>Bacteria</taxon>
        <taxon>Pseudomonadati</taxon>
        <taxon>Pseudomonadota</taxon>
        <taxon>Alphaproteobacteria</taxon>
        <taxon>Acetobacterales</taxon>
        <taxon>Roseomonadaceae</taxon>
        <taxon>Muricoccus</taxon>
    </lineage>
</organism>
<dbReference type="GO" id="GO:0046496">
    <property type="term" value="P:nicotinamide nucleotide metabolic process"/>
    <property type="evidence" value="ECO:0007669"/>
    <property type="project" value="UniProtKB-UniRule"/>
</dbReference>
<sequence>MSTIDPAWLRAHPLPVPAADHDKSQRGTVQVVGGCAELPGAVMLAGEAALRAGAGKLRMATVRSAAVGLGVAVPEALVMALEETAEGHIAPGAADAILPRLGACAALLIGPGLPSDGAEELVAALLGGVEPGTGVVLDAGALDDLAAHPEAIRRHAGHSVVTPHAGEMAGLLGISKEEVTADPLAAARRAAEALGTVVAMKGAETWVVGPGGEALSCTHGHVGLATSGSGDTLAGIIAGLLARGATAVQATAWGVWLHAEAGHRLARRVGPLGFLARELLAEVPSIMADLSAGAGRG</sequence>
<feature type="binding site" evidence="6">
    <location>
        <position position="230"/>
    </location>
    <ligand>
        <name>AMP</name>
        <dbReference type="ChEBI" id="CHEBI:456215"/>
    </ligand>
</feature>
<keyword evidence="9" id="KW-1185">Reference proteome</keyword>
<evidence type="ECO:0000313" key="8">
    <source>
        <dbReference type="EMBL" id="MBB5693087.1"/>
    </source>
</evidence>
<dbReference type="InterPro" id="IPR029056">
    <property type="entry name" value="Ribokinase-like"/>
</dbReference>
<feature type="binding site" evidence="6">
    <location>
        <position position="41"/>
    </location>
    <ligand>
        <name>(6S)-NADPHX</name>
        <dbReference type="ChEBI" id="CHEBI:64076"/>
    </ligand>
</feature>
<keyword evidence="4 6" id="KW-0520">NAD</keyword>
<dbReference type="GO" id="GO:0052855">
    <property type="term" value="F:ADP-dependent NAD(P)H-hydrate dehydratase activity"/>
    <property type="evidence" value="ECO:0007669"/>
    <property type="project" value="UniProtKB-UniRule"/>
</dbReference>
<keyword evidence="2 6" id="KW-0067">ATP-binding</keyword>
<gene>
    <name evidence="6" type="primary">nnrD</name>
    <name evidence="8" type="ORF">FHS87_001113</name>
</gene>
<dbReference type="HAMAP" id="MF_01965">
    <property type="entry name" value="NADHX_dehydratase"/>
    <property type="match status" value="1"/>
</dbReference>
<comment type="catalytic activity">
    <reaction evidence="6">
        <text>(6S)-NADHX + ADP = AMP + phosphate + NADH + H(+)</text>
        <dbReference type="Rhea" id="RHEA:32223"/>
        <dbReference type="ChEBI" id="CHEBI:15378"/>
        <dbReference type="ChEBI" id="CHEBI:43474"/>
        <dbReference type="ChEBI" id="CHEBI:57945"/>
        <dbReference type="ChEBI" id="CHEBI:64074"/>
        <dbReference type="ChEBI" id="CHEBI:456215"/>
        <dbReference type="ChEBI" id="CHEBI:456216"/>
        <dbReference type="EC" id="4.2.1.136"/>
    </reaction>
</comment>
<dbReference type="RefSeq" id="WP_184514744.1">
    <property type="nucleotide sequence ID" value="NZ_JACIJD010000004.1"/>
</dbReference>
<evidence type="ECO:0000256" key="3">
    <source>
        <dbReference type="ARBA" id="ARBA00022857"/>
    </source>
</evidence>
<feature type="binding site" evidence="6">
    <location>
        <position position="112"/>
    </location>
    <ligand>
        <name>(6S)-NADPHX</name>
        <dbReference type="ChEBI" id="CHEBI:64076"/>
    </ligand>
</feature>
<comment type="function">
    <text evidence="6">Catalyzes the dehydration of the S-form of NAD(P)HX at the expense of ADP, which is converted to AMP. Together with NAD(P)HX epimerase, which catalyzes the epimerization of the S- and R-forms, the enzyme allows the repair of both epimers of NAD(P)HX, a damaged form of NAD(P)H that is a result of enzymatic or heat-dependent hydration.</text>
</comment>
<comment type="subunit">
    <text evidence="6">Homotetramer.</text>
</comment>
<dbReference type="GO" id="GO:0052856">
    <property type="term" value="F:NAD(P)HX epimerase activity"/>
    <property type="evidence" value="ECO:0007669"/>
    <property type="project" value="TreeGrafter"/>
</dbReference>
<dbReference type="PROSITE" id="PS51383">
    <property type="entry name" value="YJEF_C_3"/>
    <property type="match status" value="1"/>
</dbReference>
<feature type="binding site" evidence="6">
    <location>
        <position position="231"/>
    </location>
    <ligand>
        <name>(6S)-NADPHX</name>
        <dbReference type="ChEBI" id="CHEBI:64076"/>
    </ligand>
</feature>
<feature type="binding site" evidence="6">
    <location>
        <begin position="201"/>
        <end position="205"/>
    </location>
    <ligand>
        <name>AMP</name>
        <dbReference type="ChEBI" id="CHEBI:456215"/>
    </ligand>
</feature>
<dbReference type="GO" id="GO:0005524">
    <property type="term" value="F:ATP binding"/>
    <property type="evidence" value="ECO:0007669"/>
    <property type="project" value="UniProtKB-KW"/>
</dbReference>
<dbReference type="PANTHER" id="PTHR12592">
    <property type="entry name" value="ATP-DEPENDENT (S)-NAD(P)H-HYDRATE DEHYDRATASE FAMILY MEMBER"/>
    <property type="match status" value="1"/>
</dbReference>
<keyword evidence="1 6" id="KW-0547">Nucleotide-binding</keyword>
<feature type="domain" description="YjeF C-terminal" evidence="7">
    <location>
        <begin position="6"/>
        <end position="290"/>
    </location>
</feature>
<comment type="caution">
    <text evidence="8">The sequence shown here is derived from an EMBL/GenBank/DDBJ whole genome shotgun (WGS) entry which is preliminary data.</text>
</comment>
<dbReference type="EMBL" id="JACIJD010000004">
    <property type="protein sequence ID" value="MBB5693087.1"/>
    <property type="molecule type" value="Genomic_DNA"/>
</dbReference>
<evidence type="ECO:0000256" key="1">
    <source>
        <dbReference type="ARBA" id="ARBA00022741"/>
    </source>
</evidence>
<comment type="similarity">
    <text evidence="6">Belongs to the NnrD/CARKD family.</text>
</comment>
<name>A0A840Y9P5_9PROT</name>
<evidence type="ECO:0000313" key="9">
    <source>
        <dbReference type="Proteomes" id="UP000580654"/>
    </source>
</evidence>
<dbReference type="SUPFAM" id="SSF53613">
    <property type="entry name" value="Ribokinase-like"/>
    <property type="match status" value="1"/>
</dbReference>
<dbReference type="PANTHER" id="PTHR12592:SF0">
    <property type="entry name" value="ATP-DEPENDENT (S)-NAD(P)H-HYDRATE DEHYDRATASE"/>
    <property type="match status" value="1"/>
</dbReference>
<evidence type="ECO:0000259" key="7">
    <source>
        <dbReference type="PROSITE" id="PS51383"/>
    </source>
</evidence>
<dbReference type="Proteomes" id="UP000580654">
    <property type="component" value="Unassembled WGS sequence"/>
</dbReference>
<dbReference type="NCBIfam" id="TIGR00196">
    <property type="entry name" value="yjeF_cterm"/>
    <property type="match status" value="1"/>
</dbReference>
<feature type="binding site" evidence="6">
    <location>
        <position position="164"/>
    </location>
    <ligand>
        <name>(6S)-NADPHX</name>
        <dbReference type="ChEBI" id="CHEBI:64076"/>
    </ligand>
</feature>
<comment type="cofactor">
    <cofactor evidence="6">
        <name>Mg(2+)</name>
        <dbReference type="ChEBI" id="CHEBI:18420"/>
    </cofactor>
</comment>
<dbReference type="EC" id="4.2.1.136" evidence="6"/>